<dbReference type="PANTHER" id="PTHR34039:SF1">
    <property type="entry name" value="UPF0102 PROTEIN YRAN"/>
    <property type="match status" value="1"/>
</dbReference>
<protein>
    <recommendedName>
        <fullName evidence="2">YraN family protein</fullName>
    </recommendedName>
</protein>
<organism evidence="1">
    <name type="scientific">marine sediment metagenome</name>
    <dbReference type="NCBI Taxonomy" id="412755"/>
    <lineage>
        <taxon>unclassified sequences</taxon>
        <taxon>metagenomes</taxon>
        <taxon>ecological metagenomes</taxon>
    </lineage>
</organism>
<dbReference type="EMBL" id="BARV01042682">
    <property type="protein sequence ID" value="GAI49983.1"/>
    <property type="molecule type" value="Genomic_DNA"/>
</dbReference>
<reference evidence="1" key="1">
    <citation type="journal article" date="2014" name="Front. Microbiol.">
        <title>High frequency of phylogenetically diverse reductive dehalogenase-homologous genes in deep subseafloor sedimentary metagenomes.</title>
        <authorList>
            <person name="Kawai M."/>
            <person name="Futagami T."/>
            <person name="Toyoda A."/>
            <person name="Takaki Y."/>
            <person name="Nishi S."/>
            <person name="Hori S."/>
            <person name="Arai W."/>
            <person name="Tsubouchi T."/>
            <person name="Morono Y."/>
            <person name="Uchiyama I."/>
            <person name="Ito T."/>
            <person name="Fujiyama A."/>
            <person name="Inagaki F."/>
            <person name="Takami H."/>
        </authorList>
    </citation>
    <scope>NUCLEOTIDE SEQUENCE</scope>
    <source>
        <strain evidence="1">Expedition CK06-06</strain>
    </source>
</reference>
<name>X1P2A9_9ZZZZ</name>
<dbReference type="InterPro" id="IPR011335">
    <property type="entry name" value="Restrct_endonuc-II-like"/>
</dbReference>
<dbReference type="InterPro" id="IPR003509">
    <property type="entry name" value="UPF0102_YraN-like"/>
</dbReference>
<dbReference type="GO" id="GO:0003676">
    <property type="term" value="F:nucleic acid binding"/>
    <property type="evidence" value="ECO:0007669"/>
    <property type="project" value="InterPro"/>
</dbReference>
<dbReference type="CDD" id="cd20736">
    <property type="entry name" value="PoNe_Nuclease"/>
    <property type="match status" value="1"/>
</dbReference>
<feature type="non-terminal residue" evidence="1">
    <location>
        <position position="108"/>
    </location>
</feature>
<gene>
    <name evidence="1" type="ORF">S06H3_64078</name>
</gene>
<dbReference type="NCBIfam" id="NF009150">
    <property type="entry name" value="PRK12497.1-3"/>
    <property type="match status" value="1"/>
</dbReference>
<proteinExistence type="predicted"/>
<dbReference type="Gene3D" id="3.40.1350.10">
    <property type="match status" value="1"/>
</dbReference>
<sequence>MSQRINLARVEMSMNRKDIGKLGEKLAQKFLKKRGYHIYETNFYCQTGEIDIVARRRDYLVFIEVRTKSNLDFGTPEESITANKKKRLISSSLHYINTHHGLPKHRLF</sequence>
<evidence type="ECO:0000313" key="1">
    <source>
        <dbReference type="EMBL" id="GAI49983.1"/>
    </source>
</evidence>
<dbReference type="PANTHER" id="PTHR34039">
    <property type="entry name" value="UPF0102 PROTEIN YRAN"/>
    <property type="match status" value="1"/>
</dbReference>
<comment type="caution">
    <text evidence="1">The sequence shown here is derived from an EMBL/GenBank/DDBJ whole genome shotgun (WGS) entry which is preliminary data.</text>
</comment>
<dbReference type="SUPFAM" id="SSF52980">
    <property type="entry name" value="Restriction endonuclease-like"/>
    <property type="match status" value="1"/>
</dbReference>
<dbReference type="Pfam" id="PF02021">
    <property type="entry name" value="UPF0102"/>
    <property type="match status" value="1"/>
</dbReference>
<dbReference type="AlphaFoldDB" id="X1P2A9"/>
<dbReference type="InterPro" id="IPR011856">
    <property type="entry name" value="tRNA_endonuc-like_dom_sf"/>
</dbReference>
<evidence type="ECO:0008006" key="2">
    <source>
        <dbReference type="Google" id="ProtNLM"/>
    </source>
</evidence>
<accession>X1P2A9</accession>